<keyword evidence="2" id="KW-1185">Reference proteome</keyword>
<dbReference type="Proteomes" id="UP001157418">
    <property type="component" value="Unassembled WGS sequence"/>
</dbReference>
<dbReference type="AlphaFoldDB" id="A0AAU9NU37"/>
<dbReference type="EMBL" id="CAKMRJ010005412">
    <property type="protein sequence ID" value="CAH1441327.1"/>
    <property type="molecule type" value="Genomic_DNA"/>
</dbReference>
<comment type="caution">
    <text evidence="1">The sequence shown here is derived from an EMBL/GenBank/DDBJ whole genome shotgun (WGS) entry which is preliminary data.</text>
</comment>
<proteinExistence type="predicted"/>
<name>A0AAU9NU37_9ASTR</name>
<protein>
    <submittedName>
        <fullName evidence="1">Uncharacterized protein</fullName>
    </submittedName>
</protein>
<accession>A0AAU9NU37</accession>
<evidence type="ECO:0000313" key="1">
    <source>
        <dbReference type="EMBL" id="CAH1441327.1"/>
    </source>
</evidence>
<gene>
    <name evidence="1" type="ORF">LVIROSA_LOCUS27396</name>
</gene>
<organism evidence="1 2">
    <name type="scientific">Lactuca virosa</name>
    <dbReference type="NCBI Taxonomy" id="75947"/>
    <lineage>
        <taxon>Eukaryota</taxon>
        <taxon>Viridiplantae</taxon>
        <taxon>Streptophyta</taxon>
        <taxon>Embryophyta</taxon>
        <taxon>Tracheophyta</taxon>
        <taxon>Spermatophyta</taxon>
        <taxon>Magnoliopsida</taxon>
        <taxon>eudicotyledons</taxon>
        <taxon>Gunneridae</taxon>
        <taxon>Pentapetalae</taxon>
        <taxon>asterids</taxon>
        <taxon>campanulids</taxon>
        <taxon>Asterales</taxon>
        <taxon>Asteraceae</taxon>
        <taxon>Cichorioideae</taxon>
        <taxon>Cichorieae</taxon>
        <taxon>Lactucinae</taxon>
        <taxon>Lactuca</taxon>
    </lineage>
</organism>
<evidence type="ECO:0000313" key="2">
    <source>
        <dbReference type="Proteomes" id="UP001157418"/>
    </source>
</evidence>
<reference evidence="1 2" key="1">
    <citation type="submission" date="2022-01" db="EMBL/GenBank/DDBJ databases">
        <authorList>
            <person name="Xiong W."/>
            <person name="Schranz E."/>
        </authorList>
    </citation>
    <scope>NUCLEOTIDE SEQUENCE [LARGE SCALE GENOMIC DNA]</scope>
</reference>
<sequence length="161" mass="18568">MLLISESCSPIVACTQSRRLAVQKEWESNLERKLGYTIRFEDVANSVLLAQTTEKHDLLQMRRVVAYIYKNADFALELAWLNNMIHIALPYLLQGKDFSIKPFQQKKSCHFHSIFLLFSPHNVAPVAVFTKCLKVTESQTSYEFLFRNTNRLPSSPLTISK</sequence>